<accession>A0A9W9G6K3</accession>
<sequence length="360" mass="40691">MPKNAKTTTSQAMELKEKFTSSKGTESFHPDQITLPTFQKLLKCYPTTVKHVHHHKLLRKFQPKKKGSRSEKNIDDAELIQETDLSSSTQSDIQSGLEKFLKLDVWRYEEMPALIATRRGTSKSDIMSKEELTGVMEWKTTHGHSRPMLMGMIKSNQDKLVQTCTSAAIAALPTADQEPSEAFPQESLDALLPLRGVGPASASLILSIMTGSSEPVVQVPFYSDEVYLWLALNDYPDTQPEEKRVKQELKVKYNLNEYKELWSASVELSRRLNLECEDAAVNRDEEVDSSRSELVSQIDIEKVAYVLRNIEASGYFDGQDTPSADTVKAEKEEADEGEIKNSRKRKGDEEDDQKKRSRRG</sequence>
<feature type="compositionally biased region" description="Basic and acidic residues" evidence="1">
    <location>
        <begin position="327"/>
        <end position="354"/>
    </location>
</feature>
<evidence type="ECO:0000313" key="3">
    <source>
        <dbReference type="Proteomes" id="UP001149165"/>
    </source>
</evidence>
<dbReference type="OrthoDB" id="8249012at2759"/>
<proteinExistence type="predicted"/>
<reference evidence="2" key="1">
    <citation type="submission" date="2022-11" db="EMBL/GenBank/DDBJ databases">
        <authorList>
            <person name="Petersen C."/>
        </authorList>
    </citation>
    <scope>NUCLEOTIDE SEQUENCE</scope>
    <source>
        <strain evidence="2">IBT 30069</strain>
    </source>
</reference>
<dbReference type="PANTHER" id="PTHR21521:SF0">
    <property type="entry name" value="AMUN, ISOFORM A"/>
    <property type="match status" value="1"/>
</dbReference>
<evidence type="ECO:0000256" key="1">
    <source>
        <dbReference type="SAM" id="MobiDB-lite"/>
    </source>
</evidence>
<gene>
    <name evidence="2" type="ORF">N7456_001600</name>
</gene>
<feature type="region of interest" description="Disordered" evidence="1">
    <location>
        <begin position="316"/>
        <end position="360"/>
    </location>
</feature>
<keyword evidence="3" id="KW-1185">Reference proteome</keyword>
<dbReference type="PANTHER" id="PTHR21521">
    <property type="entry name" value="AMUN, ISOFORM A"/>
    <property type="match status" value="1"/>
</dbReference>
<evidence type="ECO:0000313" key="2">
    <source>
        <dbReference type="EMBL" id="KAJ5113066.1"/>
    </source>
</evidence>
<dbReference type="EMBL" id="JAPQKH010000002">
    <property type="protein sequence ID" value="KAJ5113066.1"/>
    <property type="molecule type" value="Genomic_DNA"/>
</dbReference>
<organism evidence="2 3">
    <name type="scientific">Penicillium angulare</name>
    <dbReference type="NCBI Taxonomy" id="116970"/>
    <lineage>
        <taxon>Eukaryota</taxon>
        <taxon>Fungi</taxon>
        <taxon>Dikarya</taxon>
        <taxon>Ascomycota</taxon>
        <taxon>Pezizomycotina</taxon>
        <taxon>Eurotiomycetes</taxon>
        <taxon>Eurotiomycetidae</taxon>
        <taxon>Eurotiales</taxon>
        <taxon>Aspergillaceae</taxon>
        <taxon>Penicillium</taxon>
    </lineage>
</organism>
<reference evidence="2" key="2">
    <citation type="journal article" date="2023" name="IMA Fungus">
        <title>Comparative genomic study of the Penicillium genus elucidates a diverse pangenome and 15 lateral gene transfer events.</title>
        <authorList>
            <person name="Petersen C."/>
            <person name="Sorensen T."/>
            <person name="Nielsen M.R."/>
            <person name="Sondergaard T.E."/>
            <person name="Sorensen J.L."/>
            <person name="Fitzpatrick D.A."/>
            <person name="Frisvad J.C."/>
            <person name="Nielsen K.L."/>
        </authorList>
    </citation>
    <scope>NUCLEOTIDE SEQUENCE</scope>
    <source>
        <strain evidence="2">IBT 30069</strain>
    </source>
</reference>
<protein>
    <submittedName>
        <fullName evidence="2">Uncharacterized protein</fullName>
    </submittedName>
</protein>
<comment type="caution">
    <text evidence="2">The sequence shown here is derived from an EMBL/GenBank/DDBJ whole genome shotgun (WGS) entry which is preliminary data.</text>
</comment>
<dbReference type="Proteomes" id="UP001149165">
    <property type="component" value="Unassembled WGS sequence"/>
</dbReference>
<name>A0A9W9G6K3_9EURO</name>
<dbReference type="AlphaFoldDB" id="A0A9W9G6K3"/>